<gene>
    <name evidence="1" type="ORF">HAP41_0000001280</name>
</gene>
<sequence length="69" mass="7418">MRRLLIACFAVAALIAASALIFRTQPRSIELSAAAMPSLVELHAMAGVHQLADQEIDDQSLIFPASVKQ</sequence>
<dbReference type="AlphaFoldDB" id="A0A8T5V2W8"/>
<evidence type="ECO:0000313" key="2">
    <source>
        <dbReference type="Proteomes" id="UP000551709"/>
    </source>
</evidence>
<dbReference type="Proteomes" id="UP000551709">
    <property type="component" value="Chromosome"/>
</dbReference>
<accession>A0A8T5V2W8</accession>
<protein>
    <submittedName>
        <fullName evidence="1">Uncharacterized protein</fullName>
    </submittedName>
</protein>
<reference evidence="1" key="1">
    <citation type="journal article" date="2017" name="Syst. Appl. Microbiol.">
        <title>Soybeans inoculated with root zone soils of Canadian native legumes harbour diverse and novel Bradyrhizobium spp. that possess agricultural potential.</title>
        <authorList>
            <person name="Bromfield E.S.P."/>
            <person name="Cloutier S."/>
            <person name="Tambong J.T."/>
            <person name="Tran Thi T.V."/>
        </authorList>
    </citation>
    <scope>NUCLEOTIDE SEQUENCE</scope>
    <source>
        <strain evidence="1">1S5</strain>
    </source>
</reference>
<proteinExistence type="predicted"/>
<reference evidence="1" key="2">
    <citation type="submission" date="2022-04" db="EMBL/GenBank/DDBJ databases">
        <authorList>
            <person name="Bromfield E.S.P."/>
            <person name="Cloutier S."/>
        </authorList>
    </citation>
    <scope>NUCLEOTIDE SEQUENCE</scope>
    <source>
        <strain evidence="1">1S5</strain>
    </source>
</reference>
<dbReference type="EMBL" id="CP096255">
    <property type="protein sequence ID" value="UPT87834.1"/>
    <property type="molecule type" value="Genomic_DNA"/>
</dbReference>
<name>A0A8T5V2W8_9BRAD</name>
<dbReference type="RefSeq" id="WP_166063480.1">
    <property type="nucleotide sequence ID" value="NZ_CP096251.1"/>
</dbReference>
<organism evidence="1 2">
    <name type="scientific">Bradyrhizobium barranii subsp. apii</name>
    <dbReference type="NCBI Taxonomy" id="2819348"/>
    <lineage>
        <taxon>Bacteria</taxon>
        <taxon>Pseudomonadati</taxon>
        <taxon>Pseudomonadota</taxon>
        <taxon>Alphaproteobacteria</taxon>
        <taxon>Hyphomicrobiales</taxon>
        <taxon>Nitrobacteraceae</taxon>
        <taxon>Bradyrhizobium</taxon>
        <taxon>Bradyrhizobium barranii</taxon>
    </lineage>
</organism>
<evidence type="ECO:0000313" key="1">
    <source>
        <dbReference type="EMBL" id="UPT87834.1"/>
    </source>
</evidence>